<dbReference type="STRING" id="1561998.A0A1I7UJ32"/>
<proteinExistence type="predicted"/>
<evidence type="ECO:0000313" key="3">
    <source>
        <dbReference type="Proteomes" id="UP000095282"/>
    </source>
</evidence>
<dbReference type="PANTHER" id="PTHR24211">
    <property type="entry name" value="LIM DOMAIN-CONTAINING PROTEIN"/>
    <property type="match status" value="1"/>
</dbReference>
<dbReference type="AlphaFoldDB" id="A0A1I7UJ32"/>
<feature type="domain" description="PET" evidence="2">
    <location>
        <begin position="37"/>
        <end position="147"/>
    </location>
</feature>
<dbReference type="Pfam" id="PF06297">
    <property type="entry name" value="PET"/>
    <property type="match status" value="1"/>
</dbReference>
<keyword evidence="3" id="KW-1185">Reference proteome</keyword>
<reference evidence="4" key="1">
    <citation type="submission" date="2016-11" db="UniProtKB">
        <authorList>
            <consortium name="WormBaseParasite"/>
        </authorList>
    </citation>
    <scope>IDENTIFICATION</scope>
</reference>
<dbReference type="PROSITE" id="PS51303">
    <property type="entry name" value="PET"/>
    <property type="match status" value="1"/>
</dbReference>
<dbReference type="InterPro" id="IPR047120">
    <property type="entry name" value="Pk/Esn/Tes"/>
</dbReference>
<dbReference type="InterPro" id="IPR010442">
    <property type="entry name" value="PET_domain"/>
</dbReference>
<dbReference type="GO" id="GO:0008270">
    <property type="term" value="F:zinc ion binding"/>
    <property type="evidence" value="ECO:0007669"/>
    <property type="project" value="InterPro"/>
</dbReference>
<evidence type="ECO:0000256" key="1">
    <source>
        <dbReference type="ARBA" id="ARBA00022737"/>
    </source>
</evidence>
<dbReference type="WBParaSite" id="Csp11.Scaffold629.g9829.t2">
    <property type="protein sequence ID" value="Csp11.Scaffold629.g9829.t2"/>
    <property type="gene ID" value="Csp11.Scaffold629.g9829"/>
</dbReference>
<dbReference type="PANTHER" id="PTHR24211:SF37">
    <property type="entry name" value="PROTEIN ESPINAS-LIKE PROTEIN"/>
    <property type="match status" value="1"/>
</dbReference>
<protein>
    <submittedName>
        <fullName evidence="4">PET domain-containing protein</fullName>
    </submittedName>
</protein>
<accession>A0A1I7UJ32</accession>
<name>A0A1I7UJ32_9PELO</name>
<dbReference type="Proteomes" id="UP000095282">
    <property type="component" value="Unplaced"/>
</dbReference>
<evidence type="ECO:0000313" key="4">
    <source>
        <dbReference type="WBParaSite" id="Csp11.Scaffold629.g9829.t2"/>
    </source>
</evidence>
<sequence length="161" mass="18380">MPQSGVAEVEVPGSVGHGYAWVPPGLSRKKTKMGLLTENMRCDPFMIRFMHKAGEFFRKTKNNWLIDVEEYMSQLPNNVVPRTNSSGEKLREKQLLVQLPRQDLSVAYCRHLTTQTERKVYEEFVNARNEIALDIGYVSSNINKAMECHKCSGILETNEMA</sequence>
<evidence type="ECO:0000259" key="2">
    <source>
        <dbReference type="PROSITE" id="PS51303"/>
    </source>
</evidence>
<organism evidence="3 4">
    <name type="scientific">Caenorhabditis tropicalis</name>
    <dbReference type="NCBI Taxonomy" id="1561998"/>
    <lineage>
        <taxon>Eukaryota</taxon>
        <taxon>Metazoa</taxon>
        <taxon>Ecdysozoa</taxon>
        <taxon>Nematoda</taxon>
        <taxon>Chromadorea</taxon>
        <taxon>Rhabditida</taxon>
        <taxon>Rhabditina</taxon>
        <taxon>Rhabditomorpha</taxon>
        <taxon>Rhabditoidea</taxon>
        <taxon>Rhabditidae</taxon>
        <taxon>Peloderinae</taxon>
        <taxon>Caenorhabditis</taxon>
    </lineage>
</organism>
<dbReference type="CDD" id="cd09830">
    <property type="entry name" value="PET_LIMPETin_LIM-9"/>
    <property type="match status" value="1"/>
</dbReference>
<dbReference type="eggNOG" id="KOG1704">
    <property type="taxonomic scope" value="Eukaryota"/>
</dbReference>
<keyword evidence="1" id="KW-0677">Repeat</keyword>